<dbReference type="GO" id="GO:0044550">
    <property type="term" value="P:secondary metabolite biosynthetic process"/>
    <property type="evidence" value="ECO:0007669"/>
    <property type="project" value="UniProtKB-ARBA"/>
</dbReference>
<evidence type="ECO:0000313" key="12">
    <source>
        <dbReference type="Proteomes" id="UP000187609"/>
    </source>
</evidence>
<gene>
    <name evidence="11" type="primary">CYP79D4_3</name>
    <name evidence="11" type="ORF">A4A49_43192</name>
</gene>
<keyword evidence="10" id="KW-0472">Membrane</keyword>
<evidence type="ECO:0000313" key="11">
    <source>
        <dbReference type="EMBL" id="OIT21851.1"/>
    </source>
</evidence>
<evidence type="ECO:0000256" key="9">
    <source>
        <dbReference type="RuleBase" id="RU000461"/>
    </source>
</evidence>
<evidence type="ECO:0000256" key="2">
    <source>
        <dbReference type="ARBA" id="ARBA00010617"/>
    </source>
</evidence>
<keyword evidence="4 8" id="KW-0479">Metal-binding</keyword>
<sequence>MISNFKLPNLVYLFHIVVSIIIIWKIFFSTILKITRKSWSSARNEKTKKPLLPPGPKPWPIVGCFPQMLLKKKPTSQWIHKLMEEMETEIACIRLGSFHVIVVTSPELACQFLREQDSLFSSRRTCMSATLISNGYLTSVFLPIGDQWIKMRRFLGSHVLSQSSHQWLRHKRDEEADHLLRFVYNQYCSIDEPVTINLRKVTRYYCANVVKNMIFSTRLLGKRITEKNGGPSVEEEDEEQVEALFTLLDHLYSFSISEYLPWLSGFDLDGHKAIIKKAYAKATKMIDHEIDQRFQIWKDSNKAHVKEDILDVLIRLKDTNGNPLMNVKEIKAQVLELMLAMVDNPSNTVECTIKEMLNEPQIMQRALEEIDTVVGRNRLVQESDLPQLNYVKACLREAFRLHPLTPFNVPHESISDTIVGEYFIPKGSVVLLSRLGLGRNLRIWEDPMKFKPEQHLKEEGGEVDLNDSKLHLFSFSIGRRGCPGVKLGSTITTMLLARLLQGFSWSLPPNYPGNDFNEKSGCNHLCTVPIFAQAKPRLSVGMYS</sequence>
<dbReference type="STRING" id="49451.A0A1J6KGB8"/>
<dbReference type="GO" id="GO:0016705">
    <property type="term" value="F:oxidoreductase activity, acting on paired donors, with incorporation or reduction of molecular oxygen"/>
    <property type="evidence" value="ECO:0007669"/>
    <property type="project" value="InterPro"/>
</dbReference>
<feature type="transmembrane region" description="Helical" evidence="10">
    <location>
        <begin position="12"/>
        <end position="34"/>
    </location>
</feature>
<comment type="cofactor">
    <cofactor evidence="1 8">
        <name>heme</name>
        <dbReference type="ChEBI" id="CHEBI:30413"/>
    </cofactor>
</comment>
<keyword evidence="7 9" id="KW-0503">Monooxygenase</keyword>
<comment type="similarity">
    <text evidence="2 9">Belongs to the cytochrome P450 family.</text>
</comment>
<dbReference type="AlphaFoldDB" id="A0A1J6KGB8"/>
<dbReference type="PANTHER" id="PTHR47944">
    <property type="entry name" value="CYTOCHROME P450 98A9"/>
    <property type="match status" value="1"/>
</dbReference>
<evidence type="ECO:0000256" key="10">
    <source>
        <dbReference type="SAM" id="Phobius"/>
    </source>
</evidence>
<dbReference type="InterPro" id="IPR001128">
    <property type="entry name" value="Cyt_P450"/>
</dbReference>
<proteinExistence type="inferred from homology"/>
<keyword evidence="10" id="KW-1133">Transmembrane helix</keyword>
<evidence type="ECO:0000256" key="6">
    <source>
        <dbReference type="ARBA" id="ARBA00023004"/>
    </source>
</evidence>
<dbReference type="SMR" id="A0A1J6KGB8"/>
<dbReference type="GO" id="GO:0020037">
    <property type="term" value="F:heme binding"/>
    <property type="evidence" value="ECO:0007669"/>
    <property type="project" value="InterPro"/>
</dbReference>
<dbReference type="OrthoDB" id="2789670at2759"/>
<feature type="binding site" description="axial binding residue" evidence="8">
    <location>
        <position position="482"/>
    </location>
    <ligand>
        <name>heme</name>
        <dbReference type="ChEBI" id="CHEBI:30413"/>
    </ligand>
    <ligandPart>
        <name>Fe</name>
        <dbReference type="ChEBI" id="CHEBI:18248"/>
    </ligandPart>
</feature>
<keyword evidence="6 8" id="KW-0408">Iron</keyword>
<dbReference type="PANTHER" id="PTHR47944:SF4">
    <property type="entry name" value="OS09G0441700 PROTEIN"/>
    <property type="match status" value="1"/>
</dbReference>
<keyword evidence="12" id="KW-1185">Reference proteome</keyword>
<dbReference type="Gene3D" id="1.10.630.10">
    <property type="entry name" value="Cytochrome P450"/>
    <property type="match status" value="1"/>
</dbReference>
<evidence type="ECO:0000256" key="1">
    <source>
        <dbReference type="ARBA" id="ARBA00001971"/>
    </source>
</evidence>
<dbReference type="InterPro" id="IPR002401">
    <property type="entry name" value="Cyt_P450_E_grp-I"/>
</dbReference>
<evidence type="ECO:0000256" key="5">
    <source>
        <dbReference type="ARBA" id="ARBA00023002"/>
    </source>
</evidence>
<dbReference type="Proteomes" id="UP000187609">
    <property type="component" value="Unassembled WGS sequence"/>
</dbReference>
<organism evidence="11 12">
    <name type="scientific">Nicotiana attenuata</name>
    <name type="common">Coyote tobacco</name>
    <dbReference type="NCBI Taxonomy" id="49451"/>
    <lineage>
        <taxon>Eukaryota</taxon>
        <taxon>Viridiplantae</taxon>
        <taxon>Streptophyta</taxon>
        <taxon>Embryophyta</taxon>
        <taxon>Tracheophyta</taxon>
        <taxon>Spermatophyta</taxon>
        <taxon>Magnoliopsida</taxon>
        <taxon>eudicotyledons</taxon>
        <taxon>Gunneridae</taxon>
        <taxon>Pentapetalae</taxon>
        <taxon>asterids</taxon>
        <taxon>lamiids</taxon>
        <taxon>Solanales</taxon>
        <taxon>Solanaceae</taxon>
        <taxon>Nicotianoideae</taxon>
        <taxon>Nicotianeae</taxon>
        <taxon>Nicotiana</taxon>
    </lineage>
</organism>
<dbReference type="SUPFAM" id="SSF48264">
    <property type="entry name" value="Cytochrome P450"/>
    <property type="match status" value="1"/>
</dbReference>
<evidence type="ECO:0000256" key="8">
    <source>
        <dbReference type="PIRSR" id="PIRSR602401-1"/>
    </source>
</evidence>
<evidence type="ECO:0000256" key="3">
    <source>
        <dbReference type="ARBA" id="ARBA00022617"/>
    </source>
</evidence>
<name>A0A1J6KGB8_NICAT</name>
<dbReference type="InterPro" id="IPR017972">
    <property type="entry name" value="Cyt_P450_CS"/>
</dbReference>
<dbReference type="EMBL" id="MJEQ01004062">
    <property type="protein sequence ID" value="OIT21851.1"/>
    <property type="molecule type" value="Genomic_DNA"/>
</dbReference>
<dbReference type="PROSITE" id="PS00086">
    <property type="entry name" value="CYTOCHROME_P450"/>
    <property type="match status" value="1"/>
</dbReference>
<dbReference type="OMA" id="VAQHYSC"/>
<keyword evidence="5 9" id="KW-0560">Oxidoreductase</keyword>
<evidence type="ECO:0000256" key="7">
    <source>
        <dbReference type="ARBA" id="ARBA00023033"/>
    </source>
</evidence>
<dbReference type="PRINTS" id="PR00463">
    <property type="entry name" value="EP450I"/>
</dbReference>
<reference evidence="11" key="1">
    <citation type="submission" date="2016-11" db="EMBL/GenBank/DDBJ databases">
        <title>The genome of Nicotiana attenuata.</title>
        <authorList>
            <person name="Xu S."/>
            <person name="Brockmoeller T."/>
            <person name="Gaquerel E."/>
            <person name="Navarro A."/>
            <person name="Kuhl H."/>
            <person name="Gase K."/>
            <person name="Ling Z."/>
            <person name="Zhou W."/>
            <person name="Kreitzer C."/>
            <person name="Stanke M."/>
            <person name="Tang H."/>
            <person name="Lyons E."/>
            <person name="Pandey P."/>
            <person name="Pandey S.P."/>
            <person name="Timmermann B."/>
            <person name="Baldwin I.T."/>
        </authorList>
    </citation>
    <scope>NUCLEOTIDE SEQUENCE [LARGE SCALE GENOMIC DNA]</scope>
    <source>
        <strain evidence="11">UT</strain>
    </source>
</reference>
<evidence type="ECO:0000256" key="4">
    <source>
        <dbReference type="ARBA" id="ARBA00022723"/>
    </source>
</evidence>
<dbReference type="InterPro" id="IPR036396">
    <property type="entry name" value="Cyt_P450_sf"/>
</dbReference>
<dbReference type="KEGG" id="nau:109218361"/>
<dbReference type="GeneID" id="109218361"/>
<dbReference type="GO" id="GO:0004497">
    <property type="term" value="F:monooxygenase activity"/>
    <property type="evidence" value="ECO:0007669"/>
    <property type="project" value="UniProtKB-KW"/>
</dbReference>
<dbReference type="Gramene" id="OIT21851">
    <property type="protein sequence ID" value="OIT21851"/>
    <property type="gene ID" value="A4A49_43192"/>
</dbReference>
<dbReference type="GO" id="GO:0005506">
    <property type="term" value="F:iron ion binding"/>
    <property type="evidence" value="ECO:0007669"/>
    <property type="project" value="InterPro"/>
</dbReference>
<accession>A0A1J6KGB8</accession>
<keyword evidence="3 8" id="KW-0349">Heme</keyword>
<dbReference type="Pfam" id="PF00067">
    <property type="entry name" value="p450"/>
    <property type="match status" value="1"/>
</dbReference>
<protein>
    <submittedName>
        <fullName evidence="11">Isoleucine n-monooxygenase 2</fullName>
    </submittedName>
</protein>
<comment type="caution">
    <text evidence="11">The sequence shown here is derived from an EMBL/GenBank/DDBJ whole genome shotgun (WGS) entry which is preliminary data.</text>
</comment>
<keyword evidence="10" id="KW-0812">Transmembrane</keyword>